<evidence type="ECO:0000313" key="2">
    <source>
        <dbReference type="EMBL" id="RLV58352.1"/>
    </source>
</evidence>
<name>A0A3L8PWA8_9GAMM</name>
<sequence>MNVTIIGCGWFGFPLAQRLLNVGYQVSGSKRASSSLGELKAAGINTFALDLSQNLTANEQLAIKPFLESDHLIVCIQPSLRKQSSTSYLTQLQKLMSLVEAKQYKKMILVSSSSVYPDIEGVMKEDDASVHSESSQVMLAAEDLFLNHNNGYILRFSGLIGPKRPPGRFFSGKFEIPAGDKVVNLVHLEDCIAAMVALLTADSASKVYNVCSPHHPSRSEFYTQATLHFGGIQPSFLSDGIRGKEVSGVKITNELDFSYQFNDLYLALDAC</sequence>
<dbReference type="AlphaFoldDB" id="A0A3L8PWA8"/>
<dbReference type="Proteomes" id="UP000281474">
    <property type="component" value="Unassembled WGS sequence"/>
</dbReference>
<dbReference type="CDD" id="cd05266">
    <property type="entry name" value="SDR_a4"/>
    <property type="match status" value="1"/>
</dbReference>
<evidence type="ECO:0000259" key="1">
    <source>
        <dbReference type="Pfam" id="PF01370"/>
    </source>
</evidence>
<feature type="domain" description="NAD-dependent epimerase/dehydratase" evidence="1">
    <location>
        <begin position="6"/>
        <end position="211"/>
    </location>
</feature>
<organism evidence="2 3">
    <name type="scientific">Parashewanella curva</name>
    <dbReference type="NCBI Taxonomy" id="2338552"/>
    <lineage>
        <taxon>Bacteria</taxon>
        <taxon>Pseudomonadati</taxon>
        <taxon>Pseudomonadota</taxon>
        <taxon>Gammaproteobacteria</taxon>
        <taxon>Alteromonadales</taxon>
        <taxon>Shewanellaceae</taxon>
        <taxon>Parashewanella</taxon>
    </lineage>
</organism>
<accession>A0A3L8PWA8</accession>
<evidence type="ECO:0000313" key="3">
    <source>
        <dbReference type="Proteomes" id="UP000281474"/>
    </source>
</evidence>
<dbReference type="OrthoDB" id="751203at2"/>
<dbReference type="InterPro" id="IPR036291">
    <property type="entry name" value="NAD(P)-bd_dom_sf"/>
</dbReference>
<reference evidence="2 3" key="1">
    <citation type="submission" date="2018-09" db="EMBL/GenBank/DDBJ databases">
        <title>Phylogeny of the Shewanellaceae, and recommendation for two new genera, Pseudoshewanella and Parashewanella.</title>
        <authorList>
            <person name="Wang G."/>
        </authorList>
    </citation>
    <scope>NUCLEOTIDE SEQUENCE [LARGE SCALE GENOMIC DNA]</scope>
    <source>
        <strain evidence="2 3">C51</strain>
    </source>
</reference>
<comment type="caution">
    <text evidence="2">The sequence shown here is derived from an EMBL/GenBank/DDBJ whole genome shotgun (WGS) entry which is preliminary data.</text>
</comment>
<dbReference type="Gene3D" id="3.40.50.720">
    <property type="entry name" value="NAD(P)-binding Rossmann-like Domain"/>
    <property type="match status" value="1"/>
</dbReference>
<keyword evidence="3" id="KW-1185">Reference proteome</keyword>
<dbReference type="GO" id="GO:0004029">
    <property type="term" value="F:aldehyde dehydrogenase (NAD+) activity"/>
    <property type="evidence" value="ECO:0007669"/>
    <property type="project" value="TreeGrafter"/>
</dbReference>
<proteinExistence type="predicted"/>
<dbReference type="PANTHER" id="PTHR48079:SF6">
    <property type="entry name" value="NAD(P)-BINDING DOMAIN-CONTAINING PROTEIN-RELATED"/>
    <property type="match status" value="1"/>
</dbReference>
<gene>
    <name evidence="2" type="ORF">D5018_17750</name>
</gene>
<dbReference type="GO" id="GO:0005737">
    <property type="term" value="C:cytoplasm"/>
    <property type="evidence" value="ECO:0007669"/>
    <property type="project" value="TreeGrafter"/>
</dbReference>
<dbReference type="EMBL" id="QZEI01000077">
    <property type="protein sequence ID" value="RLV58352.1"/>
    <property type="molecule type" value="Genomic_DNA"/>
</dbReference>
<protein>
    <submittedName>
        <fullName evidence="2">SDR family oxidoreductase</fullName>
    </submittedName>
</protein>
<dbReference type="RefSeq" id="WP_121840331.1">
    <property type="nucleotide sequence ID" value="NZ_ML014826.1"/>
</dbReference>
<dbReference type="SUPFAM" id="SSF51735">
    <property type="entry name" value="NAD(P)-binding Rossmann-fold domains"/>
    <property type="match status" value="1"/>
</dbReference>
<dbReference type="Pfam" id="PF01370">
    <property type="entry name" value="Epimerase"/>
    <property type="match status" value="1"/>
</dbReference>
<dbReference type="PANTHER" id="PTHR48079">
    <property type="entry name" value="PROTEIN YEEZ"/>
    <property type="match status" value="1"/>
</dbReference>
<dbReference type="InterPro" id="IPR001509">
    <property type="entry name" value="Epimerase_deHydtase"/>
</dbReference>
<dbReference type="InterPro" id="IPR051783">
    <property type="entry name" value="NAD(P)-dependent_oxidoreduct"/>
</dbReference>